<gene>
    <name evidence="2" type="ORF">IOD40_05135</name>
</gene>
<dbReference type="InterPro" id="IPR001357">
    <property type="entry name" value="BRCT_dom"/>
</dbReference>
<evidence type="ECO:0000259" key="1">
    <source>
        <dbReference type="PROSITE" id="PS50172"/>
    </source>
</evidence>
<proteinExistence type="predicted"/>
<dbReference type="Proteomes" id="UP000601789">
    <property type="component" value="Unassembled WGS sequence"/>
</dbReference>
<protein>
    <submittedName>
        <fullName evidence="2">BRCT domain-containing protein</fullName>
    </submittedName>
</protein>
<keyword evidence="3" id="KW-1185">Reference proteome</keyword>
<dbReference type="CDD" id="cd17748">
    <property type="entry name" value="BRCT_DNA_ligase_like"/>
    <property type="match status" value="1"/>
</dbReference>
<evidence type="ECO:0000313" key="3">
    <source>
        <dbReference type="Proteomes" id="UP000601789"/>
    </source>
</evidence>
<dbReference type="SUPFAM" id="SSF52113">
    <property type="entry name" value="BRCT domain"/>
    <property type="match status" value="1"/>
</dbReference>
<evidence type="ECO:0000313" key="2">
    <source>
        <dbReference type="EMBL" id="MBI1620047.1"/>
    </source>
</evidence>
<dbReference type="Pfam" id="PF00533">
    <property type="entry name" value="BRCT"/>
    <property type="match status" value="1"/>
</dbReference>
<accession>A0ABS0S9X3</accession>
<organism evidence="2 3">
    <name type="scientific">Aquamicrobium zhengzhouense</name>
    <dbReference type="NCBI Taxonomy" id="2781738"/>
    <lineage>
        <taxon>Bacteria</taxon>
        <taxon>Pseudomonadati</taxon>
        <taxon>Pseudomonadota</taxon>
        <taxon>Alphaproteobacteria</taxon>
        <taxon>Hyphomicrobiales</taxon>
        <taxon>Phyllobacteriaceae</taxon>
        <taxon>Aquamicrobium</taxon>
    </lineage>
</organism>
<dbReference type="InterPro" id="IPR036420">
    <property type="entry name" value="BRCT_dom_sf"/>
</dbReference>
<comment type="caution">
    <text evidence="2">The sequence shown here is derived from an EMBL/GenBank/DDBJ whole genome shotgun (WGS) entry which is preliminary data.</text>
</comment>
<name>A0ABS0S9X3_9HYPH</name>
<reference evidence="2 3" key="1">
    <citation type="submission" date="2020-10" db="EMBL/GenBank/DDBJ databases">
        <title>Aquamicrobium zhengzhouensis sp. nov., a exopolysaccharide producing bacterium isolated from farmland soil.</title>
        <authorList>
            <person name="Wang X."/>
        </authorList>
    </citation>
    <scope>NUCLEOTIDE SEQUENCE [LARGE SCALE GENOMIC DNA]</scope>
    <source>
        <strain evidence="3">cd-1</strain>
    </source>
</reference>
<dbReference type="SMART" id="SM00292">
    <property type="entry name" value="BRCT"/>
    <property type="match status" value="1"/>
</dbReference>
<dbReference type="EMBL" id="JADGMQ010000002">
    <property type="protein sequence ID" value="MBI1620047.1"/>
    <property type="molecule type" value="Genomic_DNA"/>
</dbReference>
<dbReference type="Gene3D" id="3.40.50.10190">
    <property type="entry name" value="BRCT domain"/>
    <property type="match status" value="1"/>
</dbReference>
<dbReference type="PROSITE" id="PS50172">
    <property type="entry name" value="BRCT"/>
    <property type="match status" value="1"/>
</dbReference>
<feature type="domain" description="BRCT" evidence="1">
    <location>
        <begin position="146"/>
        <end position="222"/>
    </location>
</feature>
<sequence length="314" mass="34251">MTPRSRRKPVMQKAKELLSNRHQVVTTALTRRSNERTASIAHIVSLDNQIVHLTNEQADLATAMCRLDGVNNTFMPTTQMWAETSDAYVPNPFPDAEDGPITEADGFLLEAADQIGGMKHIDGNMAICAFTRDGLLNLLRTASKKAKPVLLDGHTVAFSGAFTSIEREDAKHMAERAGAKVVGSVSTKVTLLVVGPGAGSKLDKANALGIRVISEQQFLAAVAEAVQRSERKTYDQLADELQAASDRYHGSEIQHVKSGGRYRIVGVHHRESDMAVCVEYTPIGSTFHNRVKFARSIEEMAFGTRFTFVGGALK</sequence>